<dbReference type="InterPro" id="IPR026170">
    <property type="entry name" value="FAM173A/B"/>
</dbReference>
<dbReference type="GO" id="GO:0005739">
    <property type="term" value="C:mitochondrion"/>
    <property type="evidence" value="ECO:0007669"/>
    <property type="project" value="TreeGrafter"/>
</dbReference>
<evidence type="ECO:0000256" key="4">
    <source>
        <dbReference type="ARBA" id="ARBA00022691"/>
    </source>
</evidence>
<name>K0SRC5_THAOC</name>
<keyword evidence="2" id="KW-0489">Methyltransferase</keyword>
<evidence type="ECO:0000313" key="6">
    <source>
        <dbReference type="Proteomes" id="UP000266841"/>
    </source>
</evidence>
<dbReference type="GO" id="GO:0016279">
    <property type="term" value="F:protein-lysine N-methyltransferase activity"/>
    <property type="evidence" value="ECO:0007669"/>
    <property type="project" value="InterPro"/>
</dbReference>
<dbReference type="PANTHER" id="PTHR13610:SF11">
    <property type="entry name" value="METHYLTRANSFERASE DOMAIN-CONTAINING PROTEIN"/>
    <property type="match status" value="1"/>
</dbReference>
<accession>K0SRC5</accession>
<dbReference type="EMBL" id="AGNL01010811">
    <property type="protein sequence ID" value="EJK68813.1"/>
    <property type="molecule type" value="Genomic_DNA"/>
</dbReference>
<keyword evidence="4" id="KW-0949">S-adenosyl-L-methionine</keyword>
<protein>
    <recommendedName>
        <fullName evidence="7">Methyltransferase domain-containing protein</fullName>
    </recommendedName>
</protein>
<dbReference type="AlphaFoldDB" id="K0SRC5"/>
<gene>
    <name evidence="5" type="ORF">THAOC_09982</name>
</gene>
<proteinExistence type="inferred from homology"/>
<evidence type="ECO:0000256" key="3">
    <source>
        <dbReference type="ARBA" id="ARBA00022679"/>
    </source>
</evidence>
<sequence>MLAPRKKLWSTPSSAVDVALDFASPLKPEDVVFDVGCGDGRVLIQMASRSVVPAESDTARDFSSRSCAADGERTAGRRQQDHHYCRQFVGIEISEERAAEARRNVQAARETEEVPSHVQIDIICANALDTEAIDYSRATVIFLYLVPRGLRLIRPIVWPEVGAGGGAGGADASEGSSRLRNGDGKVTRRIITYMSPFEGVDHQRKECCEVDHQSGAAWPVYLYEVT</sequence>
<reference evidence="5 6" key="1">
    <citation type="journal article" date="2012" name="Genome Biol.">
        <title>Genome and low-iron response of an oceanic diatom adapted to chronic iron limitation.</title>
        <authorList>
            <person name="Lommer M."/>
            <person name="Specht M."/>
            <person name="Roy A.S."/>
            <person name="Kraemer L."/>
            <person name="Andreson R."/>
            <person name="Gutowska M.A."/>
            <person name="Wolf J."/>
            <person name="Bergner S.V."/>
            <person name="Schilhabel M.B."/>
            <person name="Klostermeier U.C."/>
            <person name="Beiko R.G."/>
            <person name="Rosenstiel P."/>
            <person name="Hippler M."/>
            <person name="Laroche J."/>
        </authorList>
    </citation>
    <scope>NUCLEOTIDE SEQUENCE [LARGE SCALE GENOMIC DNA]</scope>
    <source>
        <strain evidence="5 6">CCMP1005</strain>
    </source>
</reference>
<evidence type="ECO:0000256" key="1">
    <source>
        <dbReference type="ARBA" id="ARBA00010633"/>
    </source>
</evidence>
<dbReference type="InterPro" id="IPR029063">
    <property type="entry name" value="SAM-dependent_MTases_sf"/>
</dbReference>
<keyword evidence="6" id="KW-1185">Reference proteome</keyword>
<keyword evidence="3" id="KW-0808">Transferase</keyword>
<comment type="caution">
    <text evidence="5">The sequence shown here is derived from an EMBL/GenBank/DDBJ whole genome shotgun (WGS) entry which is preliminary data.</text>
</comment>
<evidence type="ECO:0008006" key="7">
    <source>
        <dbReference type="Google" id="ProtNLM"/>
    </source>
</evidence>
<evidence type="ECO:0000313" key="5">
    <source>
        <dbReference type="EMBL" id="EJK68813.1"/>
    </source>
</evidence>
<dbReference type="GO" id="GO:1905706">
    <property type="term" value="P:regulation of mitochondrial ATP synthesis coupled proton transport"/>
    <property type="evidence" value="ECO:0007669"/>
    <property type="project" value="TreeGrafter"/>
</dbReference>
<dbReference type="OMA" id="RVECANA"/>
<evidence type="ECO:0000256" key="2">
    <source>
        <dbReference type="ARBA" id="ARBA00022603"/>
    </source>
</evidence>
<dbReference type="SUPFAM" id="SSF53335">
    <property type="entry name" value="S-adenosyl-L-methionine-dependent methyltransferases"/>
    <property type="match status" value="1"/>
</dbReference>
<dbReference type="GO" id="GO:0032259">
    <property type="term" value="P:methylation"/>
    <property type="evidence" value="ECO:0007669"/>
    <property type="project" value="UniProtKB-KW"/>
</dbReference>
<dbReference type="eggNOG" id="ENOG502S9CR">
    <property type="taxonomic scope" value="Eukaryota"/>
</dbReference>
<dbReference type="OrthoDB" id="66144at2759"/>
<organism evidence="5 6">
    <name type="scientific">Thalassiosira oceanica</name>
    <name type="common">Marine diatom</name>
    <dbReference type="NCBI Taxonomy" id="159749"/>
    <lineage>
        <taxon>Eukaryota</taxon>
        <taxon>Sar</taxon>
        <taxon>Stramenopiles</taxon>
        <taxon>Ochrophyta</taxon>
        <taxon>Bacillariophyta</taxon>
        <taxon>Coscinodiscophyceae</taxon>
        <taxon>Thalassiosirophycidae</taxon>
        <taxon>Thalassiosirales</taxon>
        <taxon>Thalassiosiraceae</taxon>
        <taxon>Thalassiosira</taxon>
    </lineage>
</organism>
<dbReference type="PANTHER" id="PTHR13610">
    <property type="entry name" value="METHYLTRANSFERASE DOMAIN-CONTAINING PROTEIN"/>
    <property type="match status" value="1"/>
</dbReference>
<comment type="similarity">
    <text evidence="1">Belongs to the ANT/ATPSC lysine N-methyltransferase family.</text>
</comment>
<dbReference type="Proteomes" id="UP000266841">
    <property type="component" value="Unassembled WGS sequence"/>
</dbReference>
<dbReference type="Gene3D" id="3.40.50.150">
    <property type="entry name" value="Vaccinia Virus protein VP39"/>
    <property type="match status" value="1"/>
</dbReference>